<proteinExistence type="predicted"/>
<evidence type="ECO:0000313" key="2">
    <source>
        <dbReference type="EMBL" id="USY20527.1"/>
    </source>
</evidence>
<feature type="transmembrane region" description="Helical" evidence="1">
    <location>
        <begin position="96"/>
        <end position="117"/>
    </location>
</feature>
<dbReference type="Pfam" id="PF13630">
    <property type="entry name" value="SdpI"/>
    <property type="match status" value="1"/>
</dbReference>
<keyword evidence="3" id="KW-1185">Reference proteome</keyword>
<dbReference type="Proteomes" id="UP001055940">
    <property type="component" value="Chromosome"/>
</dbReference>
<keyword evidence="1" id="KW-0472">Membrane</keyword>
<keyword evidence="1" id="KW-1133">Transmembrane helix</keyword>
<organism evidence="2 3">
    <name type="scientific">Nocardiopsis exhalans</name>
    <dbReference type="NCBI Taxonomy" id="163604"/>
    <lineage>
        <taxon>Bacteria</taxon>
        <taxon>Bacillati</taxon>
        <taxon>Actinomycetota</taxon>
        <taxon>Actinomycetes</taxon>
        <taxon>Streptosporangiales</taxon>
        <taxon>Nocardiopsidaceae</taxon>
        <taxon>Nocardiopsis</taxon>
    </lineage>
</organism>
<evidence type="ECO:0000313" key="3">
    <source>
        <dbReference type="Proteomes" id="UP001055940"/>
    </source>
</evidence>
<dbReference type="RefSeq" id="WP_254419586.1">
    <property type="nucleotide sequence ID" value="NZ_BAAAJB010000017.1"/>
</dbReference>
<accession>A0ABY5D956</accession>
<dbReference type="InterPro" id="IPR025962">
    <property type="entry name" value="SdpI/YhfL"/>
</dbReference>
<sequence>MAEVGGLITAGVGIVFVSGFMHYVKSATENRSLDRNSAVGIRTRVTTASDPAWWAGHRAAGPWLLSGSFTGYFISFLSLASAGYGMTSGGVGDAFMLIPGIGFLVLLVILVVATIIANKHGTKAEANGCKK</sequence>
<name>A0ABY5D956_9ACTN</name>
<protein>
    <submittedName>
        <fullName evidence="2">SdpI family protein</fullName>
    </submittedName>
</protein>
<gene>
    <name evidence="2" type="ORF">NE857_02395</name>
</gene>
<evidence type="ECO:0000256" key="1">
    <source>
        <dbReference type="SAM" id="Phobius"/>
    </source>
</evidence>
<keyword evidence="1" id="KW-0812">Transmembrane</keyword>
<reference evidence="2" key="1">
    <citation type="submission" date="2022-06" db="EMBL/GenBank/DDBJ databases">
        <authorList>
            <person name="Ping M."/>
        </authorList>
    </citation>
    <scope>NUCLEOTIDE SEQUENCE</scope>
    <source>
        <strain evidence="2">JCM11759T</strain>
    </source>
</reference>
<feature type="transmembrane region" description="Helical" evidence="1">
    <location>
        <begin position="63"/>
        <end position="84"/>
    </location>
</feature>
<feature type="transmembrane region" description="Helical" evidence="1">
    <location>
        <begin position="6"/>
        <end position="24"/>
    </location>
</feature>
<dbReference type="EMBL" id="CP099837">
    <property type="protein sequence ID" value="USY20527.1"/>
    <property type="molecule type" value="Genomic_DNA"/>
</dbReference>